<evidence type="ECO:0000259" key="13">
    <source>
        <dbReference type="Pfam" id="PF00156"/>
    </source>
</evidence>
<evidence type="ECO:0000256" key="3">
    <source>
        <dbReference type="ARBA" id="ARBA00004496"/>
    </source>
</evidence>
<dbReference type="GO" id="GO:0044209">
    <property type="term" value="P:AMP salvage"/>
    <property type="evidence" value="ECO:0007669"/>
    <property type="project" value="UniProtKB-UniRule"/>
</dbReference>
<dbReference type="AlphaFoldDB" id="A0A6J4U3E6"/>
<dbReference type="NCBIfam" id="NF002636">
    <property type="entry name" value="PRK02304.1-5"/>
    <property type="match status" value="1"/>
</dbReference>
<dbReference type="UniPathway" id="UPA00588">
    <property type="reaction ID" value="UER00646"/>
</dbReference>
<comment type="catalytic activity">
    <reaction evidence="1 11">
        <text>AMP + diphosphate = 5-phospho-alpha-D-ribose 1-diphosphate + adenine</text>
        <dbReference type="Rhea" id="RHEA:16609"/>
        <dbReference type="ChEBI" id="CHEBI:16708"/>
        <dbReference type="ChEBI" id="CHEBI:33019"/>
        <dbReference type="ChEBI" id="CHEBI:58017"/>
        <dbReference type="ChEBI" id="CHEBI:456215"/>
        <dbReference type="EC" id="2.4.2.7"/>
    </reaction>
</comment>
<evidence type="ECO:0000256" key="8">
    <source>
        <dbReference type="ARBA" id="ARBA00022676"/>
    </source>
</evidence>
<reference evidence="14" key="1">
    <citation type="submission" date="2020-02" db="EMBL/GenBank/DDBJ databases">
        <authorList>
            <person name="Meier V. D."/>
        </authorList>
    </citation>
    <scope>NUCLEOTIDE SEQUENCE</scope>
    <source>
        <strain evidence="14">AVDCRST_MAG49</strain>
    </source>
</reference>
<evidence type="ECO:0000256" key="4">
    <source>
        <dbReference type="ARBA" id="ARBA00004659"/>
    </source>
</evidence>
<dbReference type="GO" id="GO:0006168">
    <property type="term" value="P:adenine salvage"/>
    <property type="evidence" value="ECO:0007669"/>
    <property type="project" value="InterPro"/>
</dbReference>
<dbReference type="SUPFAM" id="SSF53271">
    <property type="entry name" value="PRTase-like"/>
    <property type="match status" value="1"/>
</dbReference>
<comment type="function">
    <text evidence="2 11">Catalyzes a salvage reaction resulting in the formation of AMP, that is energically less costly than de novo synthesis.</text>
</comment>
<dbReference type="InterPro" id="IPR050054">
    <property type="entry name" value="UPRTase/APRTase"/>
</dbReference>
<gene>
    <name evidence="11" type="primary">apt</name>
    <name evidence="14" type="ORF">AVDCRST_MAG49-709</name>
</gene>
<dbReference type="FunFam" id="3.40.50.2020:FF:000021">
    <property type="entry name" value="Adenine phosphoribosyltransferase"/>
    <property type="match status" value="1"/>
</dbReference>
<evidence type="ECO:0000256" key="7">
    <source>
        <dbReference type="ARBA" id="ARBA00022490"/>
    </source>
</evidence>
<comment type="subcellular location">
    <subcellularLocation>
        <location evidence="3 11">Cytoplasm</location>
    </subcellularLocation>
</comment>
<comment type="subunit">
    <text evidence="11">Homodimer.</text>
</comment>
<dbReference type="InterPro" id="IPR000836">
    <property type="entry name" value="PRTase_dom"/>
</dbReference>
<sequence>MSDPQPAATPPGADPRDPVPAPRVDPALDARLREHAEAIRAKIRDIPDFPQPGILFRDITPLLADGAAFQGLVDAVTERYRGQIDAVVAIESRGFIFGAPLAYALGVGLVPVRKAGKLPDRTLREEYTLEYGTATLEIHHDAVHHGERVLLVDDLLATGGTVRAAANLVERLGGEIAGVFVLAELSALGGRDRLAAYDVTTLVVY</sequence>
<keyword evidence="7 11" id="KW-0963">Cytoplasm</keyword>
<dbReference type="EMBL" id="CADCWG010000043">
    <property type="protein sequence ID" value="CAA9539632.1"/>
    <property type="molecule type" value="Genomic_DNA"/>
</dbReference>
<dbReference type="Gene3D" id="3.40.50.2020">
    <property type="match status" value="1"/>
</dbReference>
<dbReference type="HAMAP" id="MF_00004">
    <property type="entry name" value="Aden_phosphoribosyltr"/>
    <property type="match status" value="1"/>
</dbReference>
<feature type="region of interest" description="Disordered" evidence="12">
    <location>
        <begin position="1"/>
        <end position="24"/>
    </location>
</feature>
<keyword evidence="10 11" id="KW-0660">Purine salvage</keyword>
<proteinExistence type="inferred from homology"/>
<keyword evidence="8 11" id="KW-0328">Glycosyltransferase</keyword>
<dbReference type="GO" id="GO:0016208">
    <property type="term" value="F:AMP binding"/>
    <property type="evidence" value="ECO:0007669"/>
    <property type="project" value="TreeGrafter"/>
</dbReference>
<evidence type="ECO:0000256" key="6">
    <source>
        <dbReference type="ARBA" id="ARBA00011893"/>
    </source>
</evidence>
<dbReference type="PANTHER" id="PTHR32315">
    <property type="entry name" value="ADENINE PHOSPHORIBOSYLTRANSFERASE"/>
    <property type="match status" value="1"/>
</dbReference>
<protein>
    <recommendedName>
        <fullName evidence="6 11">Adenine phosphoribosyltransferase</fullName>
        <shortName evidence="11">APRT</shortName>
        <ecNumber evidence="6 11">2.4.2.7</ecNumber>
    </recommendedName>
</protein>
<comment type="similarity">
    <text evidence="5 11">Belongs to the purine/pyrimidine phosphoribosyltransferase family.</text>
</comment>
<evidence type="ECO:0000256" key="9">
    <source>
        <dbReference type="ARBA" id="ARBA00022679"/>
    </source>
</evidence>
<dbReference type="NCBIfam" id="TIGR01090">
    <property type="entry name" value="apt"/>
    <property type="match status" value="1"/>
</dbReference>
<evidence type="ECO:0000256" key="5">
    <source>
        <dbReference type="ARBA" id="ARBA00008391"/>
    </source>
</evidence>
<dbReference type="InterPro" id="IPR029057">
    <property type="entry name" value="PRTase-like"/>
</dbReference>
<accession>A0A6J4U3E6</accession>
<organism evidence="14">
    <name type="scientific">uncultured Thermomicrobiales bacterium</name>
    <dbReference type="NCBI Taxonomy" id="1645740"/>
    <lineage>
        <taxon>Bacteria</taxon>
        <taxon>Pseudomonadati</taxon>
        <taxon>Thermomicrobiota</taxon>
        <taxon>Thermomicrobia</taxon>
        <taxon>Thermomicrobiales</taxon>
        <taxon>environmental samples</taxon>
    </lineage>
</organism>
<comment type="pathway">
    <text evidence="4 11">Purine metabolism; AMP biosynthesis via salvage pathway; AMP from adenine: step 1/1.</text>
</comment>
<dbReference type="NCBIfam" id="NF002634">
    <property type="entry name" value="PRK02304.1-3"/>
    <property type="match status" value="1"/>
</dbReference>
<dbReference type="GO" id="GO:0002055">
    <property type="term" value="F:adenine binding"/>
    <property type="evidence" value="ECO:0007669"/>
    <property type="project" value="TreeGrafter"/>
</dbReference>
<feature type="compositionally biased region" description="Pro residues" evidence="12">
    <location>
        <begin position="7"/>
        <end position="23"/>
    </location>
</feature>
<evidence type="ECO:0000256" key="11">
    <source>
        <dbReference type="HAMAP-Rule" id="MF_00004"/>
    </source>
</evidence>
<dbReference type="InterPro" id="IPR005764">
    <property type="entry name" value="Ade_phspho_trans"/>
</dbReference>
<name>A0A6J4U3E6_9BACT</name>
<evidence type="ECO:0000256" key="1">
    <source>
        <dbReference type="ARBA" id="ARBA00000868"/>
    </source>
</evidence>
<dbReference type="GO" id="GO:0003999">
    <property type="term" value="F:adenine phosphoribosyltransferase activity"/>
    <property type="evidence" value="ECO:0007669"/>
    <property type="project" value="UniProtKB-UniRule"/>
</dbReference>
<evidence type="ECO:0000256" key="10">
    <source>
        <dbReference type="ARBA" id="ARBA00022726"/>
    </source>
</evidence>
<dbReference type="GO" id="GO:0006166">
    <property type="term" value="P:purine ribonucleoside salvage"/>
    <property type="evidence" value="ECO:0007669"/>
    <property type="project" value="UniProtKB-UniRule"/>
</dbReference>
<dbReference type="PANTHER" id="PTHR32315:SF3">
    <property type="entry name" value="ADENINE PHOSPHORIBOSYLTRANSFERASE"/>
    <property type="match status" value="1"/>
</dbReference>
<evidence type="ECO:0000256" key="12">
    <source>
        <dbReference type="SAM" id="MobiDB-lite"/>
    </source>
</evidence>
<dbReference type="EC" id="2.4.2.7" evidence="6 11"/>
<dbReference type="CDD" id="cd06223">
    <property type="entry name" value="PRTases_typeI"/>
    <property type="match status" value="1"/>
</dbReference>
<keyword evidence="9 11" id="KW-0808">Transferase</keyword>
<feature type="domain" description="Phosphoribosyltransferase" evidence="13">
    <location>
        <begin position="78"/>
        <end position="200"/>
    </location>
</feature>
<evidence type="ECO:0000256" key="2">
    <source>
        <dbReference type="ARBA" id="ARBA00003968"/>
    </source>
</evidence>
<evidence type="ECO:0000313" key="14">
    <source>
        <dbReference type="EMBL" id="CAA9539632.1"/>
    </source>
</evidence>
<dbReference type="GO" id="GO:0005737">
    <property type="term" value="C:cytoplasm"/>
    <property type="evidence" value="ECO:0007669"/>
    <property type="project" value="UniProtKB-SubCell"/>
</dbReference>
<dbReference type="Pfam" id="PF00156">
    <property type="entry name" value="Pribosyltran"/>
    <property type="match status" value="1"/>
</dbReference>